<evidence type="ECO:0000313" key="2">
    <source>
        <dbReference type="Proteomes" id="UP001497453"/>
    </source>
</evidence>
<protein>
    <submittedName>
        <fullName evidence="1">Uncharacterized protein</fullName>
    </submittedName>
</protein>
<dbReference type="EMBL" id="OZ037950">
    <property type="protein sequence ID" value="CAL1712151.1"/>
    <property type="molecule type" value="Genomic_DNA"/>
</dbReference>
<name>A0ABP1DWH3_9APHY</name>
<reference evidence="2" key="1">
    <citation type="submission" date="2024-04" db="EMBL/GenBank/DDBJ databases">
        <authorList>
            <person name="Shaw F."/>
            <person name="Minotto A."/>
        </authorList>
    </citation>
    <scope>NUCLEOTIDE SEQUENCE [LARGE SCALE GENOMIC DNA]</scope>
</reference>
<keyword evidence="2" id="KW-1185">Reference proteome</keyword>
<accession>A0ABP1DWH3</accession>
<proteinExistence type="predicted"/>
<evidence type="ECO:0000313" key="1">
    <source>
        <dbReference type="EMBL" id="CAL1712151.1"/>
    </source>
</evidence>
<gene>
    <name evidence="1" type="ORF">GFSPODELE1_LOCUS8694</name>
</gene>
<organism evidence="1 2">
    <name type="scientific">Somion occarium</name>
    <dbReference type="NCBI Taxonomy" id="3059160"/>
    <lineage>
        <taxon>Eukaryota</taxon>
        <taxon>Fungi</taxon>
        <taxon>Dikarya</taxon>
        <taxon>Basidiomycota</taxon>
        <taxon>Agaricomycotina</taxon>
        <taxon>Agaricomycetes</taxon>
        <taxon>Polyporales</taxon>
        <taxon>Cerrenaceae</taxon>
        <taxon>Somion</taxon>
    </lineage>
</organism>
<sequence length="116" mass="13263">MILAAFTHSWRHLKNVVNFPSVDGIGPLDIFTSLIQVRLSVLVSLPVRLAEIVSPSHRKLIFLVGSILWLILPCFLCRMYKLEPQVWNCATLKPWYNNQRSLAGVFDIICGETIIW</sequence>
<dbReference type="Proteomes" id="UP001497453">
    <property type="component" value="Chromosome 7"/>
</dbReference>